<sequence>MEDRLGALGLAMNAVIWWNSLYIDPAVTRLRERGPVLPGGRQALPKLEHRRPPEDA</sequence>
<accession>A0ABV9CIY2</accession>
<evidence type="ECO:0000313" key="3">
    <source>
        <dbReference type="Proteomes" id="UP001596004"/>
    </source>
</evidence>
<name>A0ABV9CIY2_9ACTN</name>
<dbReference type="RefSeq" id="WP_380842140.1">
    <property type="nucleotide sequence ID" value="NZ_JBHSFP010000013.1"/>
</dbReference>
<comment type="caution">
    <text evidence="2">The sequence shown here is derived from an EMBL/GenBank/DDBJ whole genome shotgun (WGS) entry which is preliminary data.</text>
</comment>
<feature type="region of interest" description="Disordered" evidence="1">
    <location>
        <begin position="34"/>
        <end position="56"/>
    </location>
</feature>
<proteinExistence type="predicted"/>
<protein>
    <recommendedName>
        <fullName evidence="4">Tn3 transposase DDE domain-containing protein</fullName>
    </recommendedName>
</protein>
<reference evidence="3" key="1">
    <citation type="journal article" date="2019" name="Int. J. Syst. Evol. Microbiol.">
        <title>The Global Catalogue of Microorganisms (GCM) 10K type strain sequencing project: providing services to taxonomists for standard genome sequencing and annotation.</title>
        <authorList>
            <consortium name="The Broad Institute Genomics Platform"/>
            <consortium name="The Broad Institute Genome Sequencing Center for Infectious Disease"/>
            <person name="Wu L."/>
            <person name="Ma J."/>
        </authorList>
    </citation>
    <scope>NUCLEOTIDE SEQUENCE [LARGE SCALE GENOMIC DNA]</scope>
    <source>
        <strain evidence="3">CGMCC 4.7132</strain>
    </source>
</reference>
<evidence type="ECO:0000256" key="1">
    <source>
        <dbReference type="SAM" id="MobiDB-lite"/>
    </source>
</evidence>
<gene>
    <name evidence="2" type="ORF">ACFO60_20140</name>
</gene>
<dbReference type="EMBL" id="JBHSFP010000013">
    <property type="protein sequence ID" value="MFC4533090.1"/>
    <property type="molecule type" value="Genomic_DNA"/>
</dbReference>
<dbReference type="Proteomes" id="UP001596004">
    <property type="component" value="Unassembled WGS sequence"/>
</dbReference>
<keyword evidence="3" id="KW-1185">Reference proteome</keyword>
<evidence type="ECO:0000313" key="2">
    <source>
        <dbReference type="EMBL" id="MFC4533090.1"/>
    </source>
</evidence>
<feature type="compositionally biased region" description="Basic and acidic residues" evidence="1">
    <location>
        <begin position="46"/>
        <end position="56"/>
    </location>
</feature>
<organism evidence="2 3">
    <name type="scientific">Sphaerisporangium dianthi</name>
    <dbReference type="NCBI Taxonomy" id="1436120"/>
    <lineage>
        <taxon>Bacteria</taxon>
        <taxon>Bacillati</taxon>
        <taxon>Actinomycetota</taxon>
        <taxon>Actinomycetes</taxon>
        <taxon>Streptosporangiales</taxon>
        <taxon>Streptosporangiaceae</taxon>
        <taxon>Sphaerisporangium</taxon>
    </lineage>
</organism>
<evidence type="ECO:0008006" key="4">
    <source>
        <dbReference type="Google" id="ProtNLM"/>
    </source>
</evidence>